<evidence type="ECO:0000313" key="2">
    <source>
        <dbReference type="EMBL" id="MBL4953727.1"/>
    </source>
</evidence>
<dbReference type="Pfam" id="PF01321">
    <property type="entry name" value="Creatinase_N"/>
    <property type="match status" value="1"/>
</dbReference>
<evidence type="ECO:0000259" key="1">
    <source>
        <dbReference type="Pfam" id="PF01321"/>
    </source>
</evidence>
<feature type="domain" description="Creatinase N-terminal" evidence="1">
    <location>
        <begin position="6"/>
        <end position="143"/>
    </location>
</feature>
<dbReference type="SUPFAM" id="SSF53092">
    <property type="entry name" value="Creatinase/prolidase N-terminal domain"/>
    <property type="match status" value="1"/>
</dbReference>
<keyword evidence="2" id="KW-0378">Hydrolase</keyword>
<organism evidence="2 3">
    <name type="scientific">Neobacillus paridis</name>
    <dbReference type="NCBI Taxonomy" id="2803862"/>
    <lineage>
        <taxon>Bacteria</taxon>
        <taxon>Bacillati</taxon>
        <taxon>Bacillota</taxon>
        <taxon>Bacilli</taxon>
        <taxon>Bacillales</taxon>
        <taxon>Bacillaceae</taxon>
        <taxon>Neobacillus</taxon>
    </lineage>
</organism>
<dbReference type="RefSeq" id="WP_202654986.1">
    <property type="nucleotide sequence ID" value="NZ_JAESWB010000233.1"/>
</dbReference>
<dbReference type="Proteomes" id="UP000623967">
    <property type="component" value="Unassembled WGS sequence"/>
</dbReference>
<keyword evidence="2" id="KW-0031">Aminopeptidase</keyword>
<keyword evidence="2" id="KW-0645">Protease</keyword>
<reference evidence="2 3" key="1">
    <citation type="submission" date="2021-01" db="EMBL/GenBank/DDBJ databases">
        <title>Genome public.</title>
        <authorList>
            <person name="Liu C."/>
            <person name="Sun Q."/>
        </authorList>
    </citation>
    <scope>NUCLEOTIDE SEQUENCE [LARGE SCALE GENOMIC DNA]</scope>
    <source>
        <strain evidence="2 3">YIM B02564</strain>
    </source>
</reference>
<dbReference type="InterPro" id="IPR036005">
    <property type="entry name" value="Creatinase/aminopeptidase-like"/>
</dbReference>
<proteinExistence type="predicted"/>
<name>A0ABS1TR38_9BACI</name>
<dbReference type="SUPFAM" id="SSF55920">
    <property type="entry name" value="Creatinase/aminopeptidase"/>
    <property type="match status" value="1"/>
</dbReference>
<dbReference type="Gene3D" id="3.40.350.10">
    <property type="entry name" value="Creatinase/prolidase N-terminal domain"/>
    <property type="match status" value="1"/>
</dbReference>
<comment type="caution">
    <text evidence="2">The sequence shown here is derived from an EMBL/GenBank/DDBJ whole genome shotgun (WGS) entry which is preliminary data.</text>
</comment>
<evidence type="ECO:0000313" key="3">
    <source>
        <dbReference type="Proteomes" id="UP000623967"/>
    </source>
</evidence>
<protein>
    <submittedName>
        <fullName evidence="2">Aminopeptidase P family N-terminal domain-containing protein</fullName>
    </submittedName>
</protein>
<dbReference type="PANTHER" id="PTHR46112:SF2">
    <property type="entry name" value="XAA-PRO AMINOPEPTIDASE P-RELATED"/>
    <property type="match status" value="1"/>
</dbReference>
<dbReference type="InterPro" id="IPR000587">
    <property type="entry name" value="Creatinase_N"/>
</dbReference>
<gene>
    <name evidence="2" type="ORF">JK635_16190</name>
</gene>
<dbReference type="Gene3D" id="3.90.230.10">
    <property type="entry name" value="Creatinase/methionine aminopeptidase superfamily"/>
    <property type="match status" value="1"/>
</dbReference>
<dbReference type="EMBL" id="JAESWB010000233">
    <property type="protein sequence ID" value="MBL4953727.1"/>
    <property type="molecule type" value="Genomic_DNA"/>
</dbReference>
<dbReference type="PANTHER" id="PTHR46112">
    <property type="entry name" value="AMINOPEPTIDASE"/>
    <property type="match status" value="1"/>
</dbReference>
<dbReference type="GO" id="GO:0004177">
    <property type="term" value="F:aminopeptidase activity"/>
    <property type="evidence" value="ECO:0007669"/>
    <property type="project" value="UniProtKB-KW"/>
</dbReference>
<sequence>MNYSNRRQKLVNSLKIFGIETILIQNLESIYYLTGFHAANASRPFGLVLSGQETVLIVPATAANSAKVEAKGIGIKVYYEHPVSSGESLNFHTSLTKVIGTMAQGKLLGVEAGSITLADMNVLTGNGFEVQDISAQIAELRAIKEPEELDAIRVSAKYAEYMALIIQPALYIPGIGGFRCSDTVIVQDSGCELVTHYPRDIQSLTLSNKQIFS</sequence>
<keyword evidence="3" id="KW-1185">Reference proteome</keyword>
<dbReference type="InterPro" id="IPR050659">
    <property type="entry name" value="Peptidase_M24B"/>
</dbReference>
<dbReference type="InterPro" id="IPR029149">
    <property type="entry name" value="Creatin/AminoP/Spt16_N"/>
</dbReference>
<accession>A0ABS1TR38</accession>